<keyword evidence="3" id="KW-1185">Reference proteome</keyword>
<keyword evidence="1" id="KW-1133">Transmembrane helix</keyword>
<name>A0AAN7ABI4_9PEZI</name>
<organism evidence="2 3">
    <name type="scientific">Podospora australis</name>
    <dbReference type="NCBI Taxonomy" id="1536484"/>
    <lineage>
        <taxon>Eukaryota</taxon>
        <taxon>Fungi</taxon>
        <taxon>Dikarya</taxon>
        <taxon>Ascomycota</taxon>
        <taxon>Pezizomycotina</taxon>
        <taxon>Sordariomycetes</taxon>
        <taxon>Sordariomycetidae</taxon>
        <taxon>Sordariales</taxon>
        <taxon>Podosporaceae</taxon>
        <taxon>Podospora</taxon>
    </lineage>
</organism>
<reference evidence="2" key="2">
    <citation type="submission" date="2023-05" db="EMBL/GenBank/DDBJ databases">
        <authorList>
            <consortium name="Lawrence Berkeley National Laboratory"/>
            <person name="Steindorff A."/>
            <person name="Hensen N."/>
            <person name="Bonometti L."/>
            <person name="Westerberg I."/>
            <person name="Brannstrom I.O."/>
            <person name="Guillou S."/>
            <person name="Cros-Aarteil S."/>
            <person name="Calhoun S."/>
            <person name="Haridas S."/>
            <person name="Kuo A."/>
            <person name="Mondo S."/>
            <person name="Pangilinan J."/>
            <person name="Riley R."/>
            <person name="Labutti K."/>
            <person name="Andreopoulos B."/>
            <person name="Lipzen A."/>
            <person name="Chen C."/>
            <person name="Yanf M."/>
            <person name="Daum C."/>
            <person name="Ng V."/>
            <person name="Clum A."/>
            <person name="Ohm R."/>
            <person name="Martin F."/>
            <person name="Silar P."/>
            <person name="Natvig D."/>
            <person name="Lalanne C."/>
            <person name="Gautier V."/>
            <person name="Ament-Velasquez S.L."/>
            <person name="Kruys A."/>
            <person name="Hutchinson M.I."/>
            <person name="Powell A.J."/>
            <person name="Barry K."/>
            <person name="Miller A.N."/>
            <person name="Grigoriev I.V."/>
            <person name="Debuchy R."/>
            <person name="Gladieux P."/>
            <person name="Thoren M.H."/>
            <person name="Johannesson H."/>
        </authorList>
    </citation>
    <scope>NUCLEOTIDE SEQUENCE</scope>
    <source>
        <strain evidence="2">PSN309</strain>
    </source>
</reference>
<keyword evidence="1" id="KW-0812">Transmembrane</keyword>
<evidence type="ECO:0000313" key="2">
    <source>
        <dbReference type="EMBL" id="KAK4182556.1"/>
    </source>
</evidence>
<dbReference type="EMBL" id="MU864641">
    <property type="protein sequence ID" value="KAK4182556.1"/>
    <property type="molecule type" value="Genomic_DNA"/>
</dbReference>
<evidence type="ECO:0000256" key="1">
    <source>
        <dbReference type="SAM" id="Phobius"/>
    </source>
</evidence>
<comment type="caution">
    <text evidence="2">The sequence shown here is derived from an EMBL/GenBank/DDBJ whole genome shotgun (WGS) entry which is preliminary data.</text>
</comment>
<reference evidence="2" key="1">
    <citation type="journal article" date="2023" name="Mol. Phylogenet. Evol.">
        <title>Genome-scale phylogeny and comparative genomics of the fungal order Sordariales.</title>
        <authorList>
            <person name="Hensen N."/>
            <person name="Bonometti L."/>
            <person name="Westerberg I."/>
            <person name="Brannstrom I.O."/>
            <person name="Guillou S."/>
            <person name="Cros-Aarteil S."/>
            <person name="Calhoun S."/>
            <person name="Haridas S."/>
            <person name="Kuo A."/>
            <person name="Mondo S."/>
            <person name="Pangilinan J."/>
            <person name="Riley R."/>
            <person name="LaButti K."/>
            <person name="Andreopoulos B."/>
            <person name="Lipzen A."/>
            <person name="Chen C."/>
            <person name="Yan M."/>
            <person name="Daum C."/>
            <person name="Ng V."/>
            <person name="Clum A."/>
            <person name="Steindorff A."/>
            <person name="Ohm R.A."/>
            <person name="Martin F."/>
            <person name="Silar P."/>
            <person name="Natvig D.O."/>
            <person name="Lalanne C."/>
            <person name="Gautier V."/>
            <person name="Ament-Velasquez S.L."/>
            <person name="Kruys A."/>
            <person name="Hutchinson M.I."/>
            <person name="Powell A.J."/>
            <person name="Barry K."/>
            <person name="Miller A.N."/>
            <person name="Grigoriev I.V."/>
            <person name="Debuchy R."/>
            <person name="Gladieux P."/>
            <person name="Hiltunen Thoren M."/>
            <person name="Johannesson H."/>
        </authorList>
    </citation>
    <scope>NUCLEOTIDE SEQUENCE</scope>
    <source>
        <strain evidence="2">PSN309</strain>
    </source>
</reference>
<evidence type="ECO:0000313" key="3">
    <source>
        <dbReference type="Proteomes" id="UP001302126"/>
    </source>
</evidence>
<dbReference type="Proteomes" id="UP001302126">
    <property type="component" value="Unassembled WGS sequence"/>
</dbReference>
<feature type="transmembrane region" description="Helical" evidence="1">
    <location>
        <begin position="143"/>
        <end position="167"/>
    </location>
</feature>
<sequence length="172" mass="19009">MSFQYRVTEDASLFGLNVALDAHLLRLQADTIFSHIRRDIERNITTLKTLTPNSFGKRRSKDSFKDNVELVVNGAPESGAFMPLVEKLGSDDVTRGESRLGTDSSIQYNNLLWPQGPCFLTIWIGMARPAYSRLAPRTSLGSSVFLVPSGLPSFGLFYLSALVGHLLRPPGH</sequence>
<keyword evidence="1" id="KW-0472">Membrane</keyword>
<protein>
    <submittedName>
        <fullName evidence="2">Uncharacterized protein</fullName>
    </submittedName>
</protein>
<proteinExistence type="predicted"/>
<gene>
    <name evidence="2" type="ORF">QBC35DRAFT_157700</name>
</gene>
<dbReference type="AlphaFoldDB" id="A0AAN7ABI4"/>
<accession>A0AAN7ABI4</accession>